<feature type="signal peptide" evidence="1">
    <location>
        <begin position="1"/>
        <end position="21"/>
    </location>
</feature>
<feature type="chain" id="PRO_5045188712" evidence="1">
    <location>
        <begin position="22"/>
        <end position="306"/>
    </location>
</feature>
<keyword evidence="3" id="KW-0413">Isomerase</keyword>
<dbReference type="PANTHER" id="PTHR12110:SF41">
    <property type="entry name" value="INOSOSE DEHYDRATASE"/>
    <property type="match status" value="1"/>
</dbReference>
<evidence type="ECO:0000313" key="3">
    <source>
        <dbReference type="EMBL" id="TYK64842.1"/>
    </source>
</evidence>
<proteinExistence type="predicted"/>
<comment type="caution">
    <text evidence="3">The sequence shown here is derived from an EMBL/GenBank/DDBJ whole genome shotgun (WGS) entry which is preliminary data.</text>
</comment>
<dbReference type="SUPFAM" id="SSF51658">
    <property type="entry name" value="Xylose isomerase-like"/>
    <property type="match status" value="1"/>
</dbReference>
<dbReference type="RefSeq" id="WP_101343945.1">
    <property type="nucleotide sequence ID" value="NZ_PJAI02000017.1"/>
</dbReference>
<evidence type="ECO:0000313" key="4">
    <source>
        <dbReference type="Proteomes" id="UP000815846"/>
    </source>
</evidence>
<dbReference type="Proteomes" id="UP000815846">
    <property type="component" value="Unassembled WGS sequence"/>
</dbReference>
<dbReference type="Gene3D" id="3.20.20.150">
    <property type="entry name" value="Divalent-metal-dependent TIM barrel enzymes"/>
    <property type="match status" value="1"/>
</dbReference>
<feature type="domain" description="Xylose isomerase-like TIM barrel" evidence="2">
    <location>
        <begin position="66"/>
        <end position="278"/>
    </location>
</feature>
<sequence>MNKLKLMICSVIMSMSCLTQAADSVKVSGIETNSVKTYKNKAIPKISVQLWSVKDALKNDFKGTLKQIAAMGFDGVEFAGDFGPYKNDPKGLKIFLDGLGLQVSAAHVSFTDFSPEKFDQAIIFYNTLDTDTLIVPWDERAWDSAQVDNLIVDLNKLFTQLNAEEFKFGYHNHDQEFDDFKETTFWDHIAQSTPKDFVLQMDVGWVTYAEKDPVEYINRYPNRTLTTHIKAKLPKAVTDKADADNKRPIVGDDVTDWSAVLIADIMVGGTQWLVIEQEEYPDGLTPLQAVKLSKQGLDKAIASLNN</sequence>
<keyword evidence="4" id="KW-1185">Reference proteome</keyword>
<dbReference type="PANTHER" id="PTHR12110">
    <property type="entry name" value="HYDROXYPYRUVATE ISOMERASE"/>
    <property type="match status" value="1"/>
</dbReference>
<dbReference type="PROSITE" id="PS51257">
    <property type="entry name" value="PROKAR_LIPOPROTEIN"/>
    <property type="match status" value="1"/>
</dbReference>
<protein>
    <submittedName>
        <fullName evidence="3">Sugar phosphate isomerase/epimerase</fullName>
    </submittedName>
</protein>
<evidence type="ECO:0000256" key="1">
    <source>
        <dbReference type="SAM" id="SignalP"/>
    </source>
</evidence>
<evidence type="ECO:0000259" key="2">
    <source>
        <dbReference type="Pfam" id="PF01261"/>
    </source>
</evidence>
<dbReference type="EMBL" id="PJAI02000017">
    <property type="protein sequence ID" value="TYK64842.1"/>
    <property type="molecule type" value="Genomic_DNA"/>
</dbReference>
<name>A0ABY3MUS4_9GAMM</name>
<dbReference type="InterPro" id="IPR036237">
    <property type="entry name" value="Xyl_isomerase-like_sf"/>
</dbReference>
<gene>
    <name evidence="3" type="ORF">CWS31_013570</name>
</gene>
<dbReference type="InterPro" id="IPR013022">
    <property type="entry name" value="Xyl_isomerase-like_TIM-brl"/>
</dbReference>
<dbReference type="GO" id="GO:0016853">
    <property type="term" value="F:isomerase activity"/>
    <property type="evidence" value="ECO:0007669"/>
    <property type="project" value="UniProtKB-KW"/>
</dbReference>
<dbReference type="Pfam" id="PF01261">
    <property type="entry name" value="AP_endonuc_2"/>
    <property type="match status" value="1"/>
</dbReference>
<accession>A0ABY3MUS4</accession>
<keyword evidence="1" id="KW-0732">Signal</keyword>
<dbReference type="InterPro" id="IPR050312">
    <property type="entry name" value="IolE/XylAMocC-like"/>
</dbReference>
<organism evidence="3 4">
    <name type="scientific">Colwellia echini</name>
    <dbReference type="NCBI Taxonomy" id="1982103"/>
    <lineage>
        <taxon>Bacteria</taxon>
        <taxon>Pseudomonadati</taxon>
        <taxon>Pseudomonadota</taxon>
        <taxon>Gammaproteobacteria</taxon>
        <taxon>Alteromonadales</taxon>
        <taxon>Colwelliaceae</taxon>
        <taxon>Colwellia</taxon>
    </lineage>
</organism>
<reference evidence="3 4" key="1">
    <citation type="submission" date="2019-08" db="EMBL/GenBank/DDBJ databases">
        <title>Microbe sample from Colwellia echini.</title>
        <authorList>
            <person name="Christiansen L."/>
            <person name="Pathiraja D."/>
            <person name="Schultz-Johansen M."/>
            <person name="Choi I.-G."/>
            <person name="Stougaard P."/>
        </authorList>
    </citation>
    <scope>NUCLEOTIDE SEQUENCE [LARGE SCALE GENOMIC DNA]</scope>
    <source>
        <strain evidence="3 4">A3</strain>
    </source>
</reference>